<dbReference type="InterPro" id="IPR010982">
    <property type="entry name" value="Lambda_DNA-bd_dom_sf"/>
</dbReference>
<evidence type="ECO:0000313" key="2">
    <source>
        <dbReference type="EMBL" id="MTC34410.1"/>
    </source>
</evidence>
<gene>
    <name evidence="2" type="ORF">GKR67_07265</name>
</gene>
<dbReference type="InterPro" id="IPR038202">
    <property type="entry name" value="Cro_sf"/>
</dbReference>
<dbReference type="InterPro" id="IPR000655">
    <property type="entry name" value="Cro-like"/>
</dbReference>
<name>A0AAW9V9T9_9GAMM</name>
<accession>A0AAW9V9T9</accession>
<dbReference type="Proteomes" id="UP000449944">
    <property type="component" value="Unassembled WGS sequence"/>
</dbReference>
<protein>
    <recommendedName>
        <fullName evidence="4">Cro/Cl family transcriptional regulator</fullName>
    </recommendedName>
</protein>
<evidence type="ECO:0000313" key="3">
    <source>
        <dbReference type="Proteomes" id="UP000449944"/>
    </source>
</evidence>
<feature type="region of interest" description="Disordered" evidence="1">
    <location>
        <begin position="53"/>
        <end position="75"/>
    </location>
</feature>
<dbReference type="Gene3D" id="3.30.240.10">
    <property type="entry name" value="CRO Repressor"/>
    <property type="match status" value="1"/>
</dbReference>
<evidence type="ECO:0008006" key="4">
    <source>
        <dbReference type="Google" id="ProtNLM"/>
    </source>
</evidence>
<sequence>MEKIELSVLVSTLGQKKVADLFGIQQSAINKAIKTNRKIFVIRVDGEVVGAEEVKPFPNKPNSDFYAPDTQHTDA</sequence>
<comment type="caution">
    <text evidence="2">The sequence shown here is derived from an EMBL/GenBank/DDBJ whole genome shotgun (WGS) entry which is preliminary data.</text>
</comment>
<dbReference type="AlphaFoldDB" id="A0AAW9V9T9"/>
<proteinExistence type="predicted"/>
<dbReference type="SUPFAM" id="SSF47413">
    <property type="entry name" value="lambda repressor-like DNA-binding domains"/>
    <property type="match status" value="1"/>
</dbReference>
<dbReference type="EMBL" id="WLUB01000025">
    <property type="protein sequence ID" value="MTC34410.1"/>
    <property type="molecule type" value="Genomic_DNA"/>
</dbReference>
<dbReference type="GO" id="GO:0006355">
    <property type="term" value="P:regulation of DNA-templated transcription"/>
    <property type="evidence" value="ECO:0007669"/>
    <property type="project" value="InterPro"/>
</dbReference>
<evidence type="ECO:0000256" key="1">
    <source>
        <dbReference type="SAM" id="MobiDB-lite"/>
    </source>
</evidence>
<dbReference type="Pfam" id="PF09048">
    <property type="entry name" value="Cro"/>
    <property type="match status" value="1"/>
</dbReference>
<dbReference type="GO" id="GO:0003677">
    <property type="term" value="F:DNA binding"/>
    <property type="evidence" value="ECO:0007669"/>
    <property type="project" value="InterPro"/>
</dbReference>
<reference evidence="2 3" key="1">
    <citation type="submission" date="2019-10" db="EMBL/GenBank/DDBJ databases">
        <title>Comparative genomic analysis of Providencia.</title>
        <authorList>
            <person name="Yuan C."/>
            <person name="Wei Y."/>
            <person name="Yin Z."/>
        </authorList>
    </citation>
    <scope>NUCLEOTIDE SEQUENCE [LARGE SCALE GENOMIC DNA]</scope>
    <source>
        <strain evidence="3">wls1934</strain>
    </source>
</reference>
<organism evidence="2 3">
    <name type="scientific">Providencia alcalifaciens</name>
    <dbReference type="NCBI Taxonomy" id="126385"/>
    <lineage>
        <taxon>Bacteria</taxon>
        <taxon>Pseudomonadati</taxon>
        <taxon>Pseudomonadota</taxon>
        <taxon>Gammaproteobacteria</taxon>
        <taxon>Enterobacterales</taxon>
        <taxon>Morganellaceae</taxon>
        <taxon>Providencia</taxon>
    </lineage>
</organism>